<accession>A0A3R5XXK7</accession>
<dbReference type="AlphaFoldDB" id="A0A3R5XXK7"/>
<evidence type="ECO:0000313" key="1">
    <source>
        <dbReference type="EMBL" id="QAR33234.1"/>
    </source>
</evidence>
<keyword evidence="1" id="KW-0808">Transferase</keyword>
<proteinExistence type="predicted"/>
<evidence type="ECO:0000313" key="2">
    <source>
        <dbReference type="Proteomes" id="UP000287502"/>
    </source>
</evidence>
<sequence length="510" mass="58376">MEAPIVMIMKDLLKPEKVVETHISYVFLTADKVYKVKKNVNFGFLDFSRLKLRKQYCLLEKELNGRFCEGIYGEVLKVARKEKSFEITEYENTQNTLEYVVTMKRIPEDCFLSYKVKEGLITVDDMRKTGRHIADLFSSINTDEASAEENGGASVVRFNCGENFSQTESFAGRFIDKLFYDFIKKETLAFLDKHSDIFASRVKSGFVVNGHGDLRAEHVFFERDKVGLIDCIEFNKRFRYNDVVSEAAFICMELDELGRTDLSDALAEGFFEKYNDENSIKLFNFYKCYRAFVRAKVTCFLLAQKGEEWEGFAGAKKSVDRLIDLAAAYALNMEQAKTLMFYGYMGCGKSKNAKVFSEKFAAANYNTDVERKLLCGLQPTDSRKIEMETGIYIREKSLEVYAHLGRKAAEKAKTGRMTVLDGTFSDPAFVKAAEESTDFDKKILFTADDSVILERFKERAKKTAVTDGREEIYFQHKDKFVDAGADLSVETTGCIEDNARRIMEFLINEE</sequence>
<reference evidence="1 2" key="1">
    <citation type="submission" date="2019-01" db="EMBL/GenBank/DDBJ databases">
        <title>Geovibrio thiophilus DSM 11263, complete genome.</title>
        <authorList>
            <person name="Spring S."/>
            <person name="Bunk B."/>
            <person name="Sproer C."/>
        </authorList>
    </citation>
    <scope>NUCLEOTIDE SEQUENCE [LARGE SCALE GENOMIC DNA]</scope>
    <source>
        <strain evidence="1 2">DSM 11263</strain>
    </source>
</reference>
<dbReference type="SUPFAM" id="SSF56112">
    <property type="entry name" value="Protein kinase-like (PK-like)"/>
    <property type="match status" value="1"/>
</dbReference>
<name>A0A3R5XXK7_9BACT</name>
<dbReference type="OrthoDB" id="9810277at2"/>
<dbReference type="PANTHER" id="PTHR43883:SF1">
    <property type="entry name" value="GLUCONOKINASE"/>
    <property type="match status" value="1"/>
</dbReference>
<dbReference type="Gene3D" id="3.40.50.300">
    <property type="entry name" value="P-loop containing nucleotide triphosphate hydrolases"/>
    <property type="match status" value="1"/>
</dbReference>
<dbReference type="RefSeq" id="WP_128466520.1">
    <property type="nucleotide sequence ID" value="NZ_CP035108.1"/>
</dbReference>
<dbReference type="InterPro" id="IPR052732">
    <property type="entry name" value="Cell-binding_unc_protein"/>
</dbReference>
<dbReference type="SUPFAM" id="SSF52540">
    <property type="entry name" value="P-loop containing nucleoside triphosphate hydrolases"/>
    <property type="match status" value="1"/>
</dbReference>
<dbReference type="InterPro" id="IPR011009">
    <property type="entry name" value="Kinase-like_dom_sf"/>
</dbReference>
<dbReference type="Proteomes" id="UP000287502">
    <property type="component" value="Chromosome"/>
</dbReference>
<organism evidence="1 2">
    <name type="scientific">Geovibrio thiophilus</name>
    <dbReference type="NCBI Taxonomy" id="139438"/>
    <lineage>
        <taxon>Bacteria</taxon>
        <taxon>Pseudomonadati</taxon>
        <taxon>Deferribacterota</taxon>
        <taxon>Deferribacteres</taxon>
        <taxon>Deferribacterales</taxon>
        <taxon>Geovibrionaceae</taxon>
        <taxon>Geovibrio</taxon>
    </lineage>
</organism>
<dbReference type="EMBL" id="CP035108">
    <property type="protein sequence ID" value="QAR33234.1"/>
    <property type="molecule type" value="Genomic_DNA"/>
</dbReference>
<keyword evidence="1" id="KW-0418">Kinase</keyword>
<dbReference type="KEGG" id="gtl:EP073_07415"/>
<dbReference type="GO" id="GO:0016301">
    <property type="term" value="F:kinase activity"/>
    <property type="evidence" value="ECO:0007669"/>
    <property type="project" value="UniProtKB-KW"/>
</dbReference>
<gene>
    <name evidence="1" type="ORF">EP073_07415</name>
</gene>
<protein>
    <submittedName>
        <fullName evidence="1">Gluconate kinase</fullName>
    </submittedName>
</protein>
<keyword evidence="2" id="KW-1185">Reference proteome</keyword>
<dbReference type="PANTHER" id="PTHR43883">
    <property type="entry name" value="SLR0207 PROTEIN"/>
    <property type="match status" value="1"/>
</dbReference>
<dbReference type="InterPro" id="IPR027417">
    <property type="entry name" value="P-loop_NTPase"/>
</dbReference>
<dbReference type="Pfam" id="PF13671">
    <property type="entry name" value="AAA_33"/>
    <property type="match status" value="1"/>
</dbReference>